<reference evidence="2" key="1">
    <citation type="journal article" date="2024" name="Antonie Van Leeuwenhoek">
        <title>Isoptericola haloaureus sp. nov., a dimorphic actinobacterium isolated from mangrove sediments of southeast India, implicating biosaline agricultural significance through nitrogen fixation and salt tolerance genes.</title>
        <authorList>
            <person name="Prathaban M."/>
            <person name="Prathiviraj R."/>
            <person name="Ravichandran M."/>
            <person name="Natarajan S.D."/>
            <person name="Sobanaa M."/>
            <person name="Hari Krishna Kumar S."/>
            <person name="Chandrasekar V."/>
            <person name="Selvin J."/>
        </authorList>
    </citation>
    <scope>NUCLEOTIDE SEQUENCE</scope>
    <source>
        <strain evidence="2">MP1014</strain>
    </source>
</reference>
<dbReference type="InterPro" id="IPR001173">
    <property type="entry name" value="Glyco_trans_2-like"/>
</dbReference>
<dbReference type="GO" id="GO:0016757">
    <property type="term" value="F:glycosyltransferase activity"/>
    <property type="evidence" value="ECO:0007669"/>
    <property type="project" value="UniProtKB-KW"/>
</dbReference>
<dbReference type="SUPFAM" id="SSF53448">
    <property type="entry name" value="Nucleotide-diphospho-sugar transferases"/>
    <property type="match status" value="1"/>
</dbReference>
<comment type="caution">
    <text evidence="2">The sequence shown here is derived from an EMBL/GenBank/DDBJ whole genome shotgun (WGS) entry which is preliminary data.</text>
</comment>
<dbReference type="CDD" id="cd00761">
    <property type="entry name" value="Glyco_tranf_GTA_type"/>
    <property type="match status" value="1"/>
</dbReference>
<dbReference type="EC" id="2.4.-.-" evidence="2"/>
<keyword evidence="2" id="KW-0328">Glycosyltransferase</keyword>
<evidence type="ECO:0000259" key="1">
    <source>
        <dbReference type="Pfam" id="PF00535"/>
    </source>
</evidence>
<sequence>MTARPPRVSIGLPVYNGEEYLDDALASARRQSFEDIEIIVSDNGSTDGTSDLCRQAAAEDDRVVYRRYDENRGGGWNYMNVARLARGEYFTWLAADDVKLPGFTGSCVELLDADGRAAFACSRAQVIDEQGVVIETLHDGAMGLDAPDAAARVRNLLRAQASHVVYGLIRSSVLRQTRGMIAMVGDDIVLNTELLCRGPMLQSDEFLFRPRRHGAQLSQQGHEQVRWHAPRAAVRFAFPQTRLNAELFRAVARAPLPAGEKVRAWSAVASSWVVPRWRGMARDVAVAAGWPVPAP</sequence>
<proteinExistence type="predicted"/>
<name>A0ABU7Z4N8_9MICO</name>
<dbReference type="EMBL" id="JBAGLP010000110">
    <property type="protein sequence ID" value="MEG3614426.1"/>
    <property type="molecule type" value="Genomic_DNA"/>
</dbReference>
<dbReference type="PANTHER" id="PTHR22916">
    <property type="entry name" value="GLYCOSYLTRANSFERASE"/>
    <property type="match status" value="1"/>
</dbReference>
<dbReference type="Pfam" id="PF00535">
    <property type="entry name" value="Glycos_transf_2"/>
    <property type="match status" value="1"/>
</dbReference>
<evidence type="ECO:0000313" key="2">
    <source>
        <dbReference type="EMBL" id="MEG3614426.1"/>
    </source>
</evidence>
<protein>
    <submittedName>
        <fullName evidence="2">Glycosyltransferase family 2 protein</fullName>
        <ecNumber evidence="2">2.4.-.-</ecNumber>
    </submittedName>
</protein>
<reference evidence="2" key="2">
    <citation type="submission" date="2024-02" db="EMBL/GenBank/DDBJ databases">
        <authorList>
            <person name="Prathaban M."/>
            <person name="Mythili R."/>
            <person name="Sharmila Devi N."/>
            <person name="Sobanaa M."/>
            <person name="Prathiviraj R."/>
            <person name="Selvin J."/>
        </authorList>
    </citation>
    <scope>NUCLEOTIDE SEQUENCE</scope>
    <source>
        <strain evidence="2">MP1014</strain>
    </source>
</reference>
<dbReference type="RefSeq" id="WP_332901224.1">
    <property type="nucleotide sequence ID" value="NZ_JBAGLP010000110.1"/>
</dbReference>
<evidence type="ECO:0000313" key="3">
    <source>
        <dbReference type="Proteomes" id="UP001310387"/>
    </source>
</evidence>
<feature type="domain" description="Glycosyltransferase 2-like" evidence="1">
    <location>
        <begin position="9"/>
        <end position="131"/>
    </location>
</feature>
<organism evidence="2 3">
    <name type="scientific">Isoptericola haloaureus</name>
    <dbReference type="NCBI Taxonomy" id="1542902"/>
    <lineage>
        <taxon>Bacteria</taxon>
        <taxon>Bacillati</taxon>
        <taxon>Actinomycetota</taxon>
        <taxon>Actinomycetes</taxon>
        <taxon>Micrococcales</taxon>
        <taxon>Promicromonosporaceae</taxon>
        <taxon>Isoptericola</taxon>
    </lineage>
</organism>
<dbReference type="InterPro" id="IPR029044">
    <property type="entry name" value="Nucleotide-diphossugar_trans"/>
</dbReference>
<accession>A0ABU7Z4N8</accession>
<gene>
    <name evidence="2" type="ORF">V5O49_04740</name>
</gene>
<dbReference type="PANTHER" id="PTHR22916:SF56">
    <property type="entry name" value="GLYCOSYL TRANSFERASE"/>
    <property type="match status" value="1"/>
</dbReference>
<dbReference type="Gene3D" id="3.90.550.10">
    <property type="entry name" value="Spore Coat Polysaccharide Biosynthesis Protein SpsA, Chain A"/>
    <property type="match status" value="1"/>
</dbReference>
<keyword evidence="2" id="KW-0808">Transferase</keyword>
<keyword evidence="3" id="KW-1185">Reference proteome</keyword>
<dbReference type="Proteomes" id="UP001310387">
    <property type="component" value="Unassembled WGS sequence"/>
</dbReference>